<evidence type="ECO:0000256" key="2">
    <source>
        <dbReference type="ARBA" id="ARBA00022527"/>
    </source>
</evidence>
<dbReference type="GO" id="GO:0005829">
    <property type="term" value="C:cytosol"/>
    <property type="evidence" value="ECO:0007669"/>
    <property type="project" value="TreeGrafter"/>
</dbReference>
<protein>
    <recommendedName>
        <fullName evidence="1">non-specific serine/threonine protein kinase</fullName>
        <ecNumber evidence="1">2.7.11.1</ecNumber>
    </recommendedName>
</protein>
<evidence type="ECO:0000256" key="1">
    <source>
        <dbReference type="ARBA" id="ARBA00012513"/>
    </source>
</evidence>
<comment type="caution">
    <text evidence="10">The sequence shown here is derived from an EMBL/GenBank/DDBJ whole genome shotgun (WGS) entry which is preliminary data.</text>
</comment>
<evidence type="ECO:0000256" key="6">
    <source>
        <dbReference type="ARBA" id="ARBA00022840"/>
    </source>
</evidence>
<evidence type="ECO:0000259" key="9">
    <source>
        <dbReference type="PROSITE" id="PS50011"/>
    </source>
</evidence>
<dbReference type="GO" id="GO:0005524">
    <property type="term" value="F:ATP binding"/>
    <property type="evidence" value="ECO:0007669"/>
    <property type="project" value="UniProtKB-KW"/>
</dbReference>
<comment type="catalytic activity">
    <reaction evidence="8">
        <text>L-seryl-[protein] + ATP = O-phospho-L-seryl-[protein] + ADP + H(+)</text>
        <dbReference type="Rhea" id="RHEA:17989"/>
        <dbReference type="Rhea" id="RHEA-COMP:9863"/>
        <dbReference type="Rhea" id="RHEA-COMP:11604"/>
        <dbReference type="ChEBI" id="CHEBI:15378"/>
        <dbReference type="ChEBI" id="CHEBI:29999"/>
        <dbReference type="ChEBI" id="CHEBI:30616"/>
        <dbReference type="ChEBI" id="CHEBI:83421"/>
        <dbReference type="ChEBI" id="CHEBI:456216"/>
        <dbReference type="EC" id="2.7.11.1"/>
    </reaction>
</comment>
<dbReference type="GO" id="GO:0004674">
    <property type="term" value="F:protein serine/threonine kinase activity"/>
    <property type="evidence" value="ECO:0007669"/>
    <property type="project" value="UniProtKB-KW"/>
</dbReference>
<sequence length="141" mass="16014">MEFCSGGDLHSFMMRGVEYMHEMGVAHLDLKPEHLLLTGDGLLKISGFGRSECVRLAWEKDVHMVSGIRGSGPYIAPEEYTDREFDGHAVDIWACGIIYMAMITGCPLWRTAKKSEDASYARYLKERRQQEGFSPIESLHR</sequence>
<comment type="catalytic activity">
    <reaction evidence="7">
        <text>L-threonyl-[protein] + ATP = O-phospho-L-threonyl-[protein] + ADP + H(+)</text>
        <dbReference type="Rhea" id="RHEA:46608"/>
        <dbReference type="Rhea" id="RHEA-COMP:11060"/>
        <dbReference type="Rhea" id="RHEA-COMP:11605"/>
        <dbReference type="ChEBI" id="CHEBI:15378"/>
        <dbReference type="ChEBI" id="CHEBI:30013"/>
        <dbReference type="ChEBI" id="CHEBI:30616"/>
        <dbReference type="ChEBI" id="CHEBI:61977"/>
        <dbReference type="ChEBI" id="CHEBI:456216"/>
        <dbReference type="EC" id="2.7.11.1"/>
    </reaction>
</comment>
<dbReference type="Proteomes" id="UP000558688">
    <property type="component" value="Unassembled WGS sequence"/>
</dbReference>
<reference evidence="10" key="1">
    <citation type="submission" date="2020-02" db="EMBL/GenBank/DDBJ databases">
        <title>Identification and distribution of gene clusters putatively required for synthesis of sphingolipid metabolism inhibitors in phylogenetically diverse species of the filamentous fungus Fusarium.</title>
        <authorList>
            <person name="Kim H.-S."/>
            <person name="Busman M."/>
            <person name="Brown D.W."/>
            <person name="Divon H."/>
            <person name="Uhlig S."/>
            <person name="Proctor R.H."/>
        </authorList>
    </citation>
    <scope>NUCLEOTIDE SEQUENCE [LARGE SCALE GENOMIC DNA]</scope>
    <source>
        <strain evidence="10">NRRL 39464</strain>
    </source>
</reference>
<feature type="non-terminal residue" evidence="10">
    <location>
        <position position="1"/>
    </location>
</feature>
<proteinExistence type="predicted"/>
<evidence type="ECO:0000256" key="7">
    <source>
        <dbReference type="ARBA" id="ARBA00047899"/>
    </source>
</evidence>
<dbReference type="InterPro" id="IPR011009">
    <property type="entry name" value="Kinase-like_dom_sf"/>
</dbReference>
<keyword evidence="6" id="KW-0067">ATP-binding</keyword>
<evidence type="ECO:0000256" key="3">
    <source>
        <dbReference type="ARBA" id="ARBA00022679"/>
    </source>
</evidence>
<evidence type="ECO:0000256" key="8">
    <source>
        <dbReference type="ARBA" id="ARBA00048679"/>
    </source>
</evidence>
<dbReference type="PANTHER" id="PTHR24343">
    <property type="entry name" value="SERINE/THREONINE KINASE"/>
    <property type="match status" value="1"/>
</dbReference>
<dbReference type="Gene3D" id="1.10.510.10">
    <property type="entry name" value="Transferase(Phosphotransferase) domain 1"/>
    <property type="match status" value="1"/>
</dbReference>
<dbReference type="EC" id="2.7.11.1" evidence="1"/>
<dbReference type="SMART" id="SM00220">
    <property type="entry name" value="S_TKc"/>
    <property type="match status" value="1"/>
</dbReference>
<evidence type="ECO:0000256" key="4">
    <source>
        <dbReference type="ARBA" id="ARBA00022741"/>
    </source>
</evidence>
<evidence type="ECO:0000313" key="11">
    <source>
        <dbReference type="Proteomes" id="UP000558688"/>
    </source>
</evidence>
<feature type="domain" description="Protein kinase" evidence="9">
    <location>
        <begin position="1"/>
        <end position="141"/>
    </location>
</feature>
<keyword evidence="4" id="KW-0547">Nucleotide-binding</keyword>
<evidence type="ECO:0000313" key="10">
    <source>
        <dbReference type="EMBL" id="KAF5227254.1"/>
    </source>
</evidence>
<gene>
    <name evidence="10" type="ORF">FOXYS1_16117</name>
</gene>
<dbReference type="AlphaFoldDB" id="A0A8H5DKT7"/>
<dbReference type="GO" id="GO:0030003">
    <property type="term" value="P:intracellular monoatomic cation homeostasis"/>
    <property type="evidence" value="ECO:0007669"/>
    <property type="project" value="TreeGrafter"/>
</dbReference>
<dbReference type="EMBL" id="JAAFOW010005027">
    <property type="protein sequence ID" value="KAF5227254.1"/>
    <property type="molecule type" value="Genomic_DNA"/>
</dbReference>
<dbReference type="InterPro" id="IPR000719">
    <property type="entry name" value="Prot_kinase_dom"/>
</dbReference>
<evidence type="ECO:0000256" key="5">
    <source>
        <dbReference type="ARBA" id="ARBA00022777"/>
    </source>
</evidence>
<accession>A0A8H5DKT7</accession>
<keyword evidence="5" id="KW-0418">Kinase</keyword>
<dbReference type="Pfam" id="PF00069">
    <property type="entry name" value="Pkinase"/>
    <property type="match status" value="1"/>
</dbReference>
<organism evidence="10 11">
    <name type="scientific">Fusarium oxysporum</name>
    <name type="common">Fusarium vascular wilt</name>
    <dbReference type="NCBI Taxonomy" id="5507"/>
    <lineage>
        <taxon>Eukaryota</taxon>
        <taxon>Fungi</taxon>
        <taxon>Dikarya</taxon>
        <taxon>Ascomycota</taxon>
        <taxon>Pezizomycotina</taxon>
        <taxon>Sordariomycetes</taxon>
        <taxon>Hypocreomycetidae</taxon>
        <taxon>Hypocreales</taxon>
        <taxon>Nectriaceae</taxon>
        <taxon>Fusarium</taxon>
        <taxon>Fusarium oxysporum species complex</taxon>
    </lineage>
</organism>
<name>A0A8H5DKT7_FUSOX</name>
<keyword evidence="2" id="KW-0723">Serine/threonine-protein kinase</keyword>
<dbReference type="PANTHER" id="PTHR24343:SF558">
    <property type="entry name" value="PROTEIN KINASE DOMAIN-CONTAINING PROTEIN"/>
    <property type="match status" value="1"/>
</dbReference>
<dbReference type="SUPFAM" id="SSF56112">
    <property type="entry name" value="Protein kinase-like (PK-like)"/>
    <property type="match status" value="1"/>
</dbReference>
<keyword evidence="3" id="KW-0808">Transferase</keyword>
<dbReference type="PROSITE" id="PS50011">
    <property type="entry name" value="PROTEIN_KINASE_DOM"/>
    <property type="match status" value="1"/>
</dbReference>